<dbReference type="EMBL" id="CADCWE010000232">
    <property type="protein sequence ID" value="CAA9558936.1"/>
    <property type="molecule type" value="Genomic_DNA"/>
</dbReference>
<evidence type="ECO:0000313" key="3">
    <source>
        <dbReference type="EMBL" id="CAA9558936.1"/>
    </source>
</evidence>
<dbReference type="InterPro" id="IPR029044">
    <property type="entry name" value="Nucleotide-diphossugar_trans"/>
</dbReference>
<sequence length="217" mass="22025">MTHLGGRPAADGGAASSAPTASVSGIVLAAGRSTRLGRPKQLLPLAGEPVLAHVLRHAAASRLAEVVLVLGHAAETIAAAVGDRGQRVVVNPNFLAGQSTSLRAGLAAVDRDAGAVVVLLGDQPGVTAATIDALIAAFEGGDAPIVVPAYGGRAGNPVLFGRAVFAELGRVTGDEGARRVVRADPARVRLVDAGPGPPPGDLDTEDDYRLLRDRWRP</sequence>
<dbReference type="AlphaFoldDB" id="A0A6J4UXI9"/>
<dbReference type="Gene3D" id="3.90.550.10">
    <property type="entry name" value="Spore Coat Polysaccharide Biosynthesis Protein SpsA, Chain A"/>
    <property type="match status" value="1"/>
</dbReference>
<name>A0A6J4UXI9_9BACT</name>
<dbReference type="PANTHER" id="PTHR43777:SF1">
    <property type="entry name" value="MOLYBDENUM COFACTOR CYTIDYLYLTRANSFERASE"/>
    <property type="match status" value="1"/>
</dbReference>
<dbReference type="CDD" id="cd04182">
    <property type="entry name" value="GT_2_like_f"/>
    <property type="match status" value="1"/>
</dbReference>
<feature type="domain" description="MobA-like NTP transferase" evidence="2">
    <location>
        <begin position="25"/>
        <end position="184"/>
    </location>
</feature>
<reference evidence="3" key="1">
    <citation type="submission" date="2020-02" db="EMBL/GenBank/DDBJ databases">
        <authorList>
            <person name="Meier V. D."/>
        </authorList>
    </citation>
    <scope>NUCLEOTIDE SEQUENCE</scope>
    <source>
        <strain evidence="3">AVDCRST_MAG73</strain>
    </source>
</reference>
<dbReference type="Pfam" id="PF12804">
    <property type="entry name" value="NTP_transf_3"/>
    <property type="match status" value="1"/>
</dbReference>
<dbReference type="SUPFAM" id="SSF53448">
    <property type="entry name" value="Nucleotide-diphospho-sugar transferases"/>
    <property type="match status" value="1"/>
</dbReference>
<evidence type="ECO:0000259" key="2">
    <source>
        <dbReference type="Pfam" id="PF12804"/>
    </source>
</evidence>
<keyword evidence="3" id="KW-0808">Transferase</keyword>
<gene>
    <name evidence="3" type="ORF">AVDCRST_MAG73-3514</name>
</gene>
<dbReference type="PANTHER" id="PTHR43777">
    <property type="entry name" value="MOLYBDENUM COFACTOR CYTIDYLYLTRANSFERASE"/>
    <property type="match status" value="1"/>
</dbReference>
<protein>
    <submittedName>
        <fullName evidence="3">Molybdenum cofactor cytidylyltransferase</fullName>
        <ecNumber evidence="3">2.7.7.76</ecNumber>
    </submittedName>
</protein>
<dbReference type="InterPro" id="IPR025877">
    <property type="entry name" value="MobA-like_NTP_Trfase"/>
</dbReference>
<dbReference type="GO" id="GO:0061602">
    <property type="term" value="F:molybdenum cofactor cytidylyltransferase activity"/>
    <property type="evidence" value="ECO:0007669"/>
    <property type="project" value="UniProtKB-EC"/>
</dbReference>
<feature type="region of interest" description="Disordered" evidence="1">
    <location>
        <begin position="190"/>
        <end position="209"/>
    </location>
</feature>
<dbReference type="EC" id="2.7.7.76" evidence="3"/>
<keyword evidence="3" id="KW-0548">Nucleotidyltransferase</keyword>
<proteinExistence type="predicted"/>
<organism evidence="3">
    <name type="scientific">uncultured Thermomicrobiales bacterium</name>
    <dbReference type="NCBI Taxonomy" id="1645740"/>
    <lineage>
        <taxon>Bacteria</taxon>
        <taxon>Pseudomonadati</taxon>
        <taxon>Thermomicrobiota</taxon>
        <taxon>Thermomicrobia</taxon>
        <taxon>Thermomicrobiales</taxon>
        <taxon>environmental samples</taxon>
    </lineage>
</organism>
<accession>A0A6J4UXI9</accession>
<evidence type="ECO:0000256" key="1">
    <source>
        <dbReference type="SAM" id="MobiDB-lite"/>
    </source>
</evidence>